<protein>
    <recommendedName>
        <fullName evidence="6">Serine/threonine protein kinase</fullName>
    </recommendedName>
</protein>
<feature type="transmembrane region" description="Helical" evidence="2">
    <location>
        <begin position="236"/>
        <end position="261"/>
    </location>
</feature>
<evidence type="ECO:0000256" key="3">
    <source>
        <dbReference type="SAM" id="SignalP"/>
    </source>
</evidence>
<feature type="chain" id="PRO_5013035117" description="Serine/threonine protein kinase" evidence="3">
    <location>
        <begin position="27"/>
        <end position="283"/>
    </location>
</feature>
<dbReference type="Proteomes" id="UP000215771">
    <property type="component" value="Unassembled WGS sequence"/>
</dbReference>
<keyword evidence="2" id="KW-0812">Transmembrane</keyword>
<dbReference type="AlphaFoldDB" id="A0A269PFN8"/>
<feature type="signal peptide" evidence="3">
    <location>
        <begin position="1"/>
        <end position="26"/>
    </location>
</feature>
<evidence type="ECO:0000256" key="2">
    <source>
        <dbReference type="SAM" id="Phobius"/>
    </source>
</evidence>
<keyword evidence="2" id="KW-0472">Membrane</keyword>
<evidence type="ECO:0000256" key="1">
    <source>
        <dbReference type="SAM" id="MobiDB-lite"/>
    </source>
</evidence>
<keyword evidence="2" id="KW-1133">Transmembrane helix</keyword>
<dbReference type="EMBL" id="NQMQ01000002">
    <property type="protein sequence ID" value="PAJ71045.1"/>
    <property type="molecule type" value="Genomic_DNA"/>
</dbReference>
<feature type="region of interest" description="Disordered" evidence="1">
    <location>
        <begin position="213"/>
        <end position="233"/>
    </location>
</feature>
<comment type="caution">
    <text evidence="4">The sequence shown here is derived from an EMBL/GenBank/DDBJ whole genome shotgun (WGS) entry which is preliminary data.</text>
</comment>
<evidence type="ECO:0008006" key="6">
    <source>
        <dbReference type="Google" id="ProtNLM"/>
    </source>
</evidence>
<keyword evidence="3" id="KW-0732">Signal</keyword>
<dbReference type="RefSeq" id="WP_095275511.1">
    <property type="nucleotide sequence ID" value="NZ_CP047655.1"/>
</dbReference>
<evidence type="ECO:0000313" key="4">
    <source>
        <dbReference type="EMBL" id="PAJ71045.1"/>
    </source>
</evidence>
<sequence length="283" mass="29181">MRTSYLPASSAAALVAAALIAPHATAAELAPKGEASCTLTMTASERAYADSYKSEEEDLGGKRIAGTWVHAIEDVYPEASAYNDLDLLQKVMPRSLAEHYLAVRGSESAADVPFGPTAEAVAGLGAVYAADTTATTTAGDRENGRSLTQQLQAAFPGLAKDKADSMAYVLQNDATGKYFNDRLAYHQALEQAELRCHNLLAGSAKLANVDLPTADPVQSAPAPGSSQPHRGEASSAGATAGVVVFSLLAALGVSLTIVAAVGPQLGIALPEFPDLSDLANIQV</sequence>
<name>A0A269PFN8_9CORY</name>
<gene>
    <name evidence="4" type="ORF">CIG21_02425</name>
</gene>
<proteinExistence type="predicted"/>
<reference evidence="4 5" key="1">
    <citation type="submission" date="2017-08" db="EMBL/GenBank/DDBJ databases">
        <authorList>
            <person name="de Groot N.N."/>
        </authorList>
    </citation>
    <scope>NUCLEOTIDE SEQUENCE [LARGE SCALE GENOMIC DNA]</scope>
    <source>
        <strain evidence="4 5">NBT06-6</strain>
    </source>
</reference>
<accession>A0A269PFN8</accession>
<evidence type="ECO:0000313" key="5">
    <source>
        <dbReference type="Proteomes" id="UP000215771"/>
    </source>
</evidence>
<organism evidence="4 5">
    <name type="scientific">Corynebacterium hadale</name>
    <dbReference type="NCBI Taxonomy" id="2026255"/>
    <lineage>
        <taxon>Bacteria</taxon>
        <taxon>Bacillati</taxon>
        <taxon>Actinomycetota</taxon>
        <taxon>Actinomycetes</taxon>
        <taxon>Mycobacteriales</taxon>
        <taxon>Corynebacteriaceae</taxon>
        <taxon>Corynebacterium</taxon>
    </lineage>
</organism>